<gene>
    <name evidence="1" type="ORF">FHS13_000499</name>
</gene>
<dbReference type="AlphaFoldDB" id="A0A841III9"/>
<keyword evidence="2" id="KW-1185">Reference proteome</keyword>
<protein>
    <submittedName>
        <fullName evidence="1">Uncharacterized protein</fullName>
    </submittedName>
</protein>
<accession>A0A841III9</accession>
<organism evidence="1 2">
    <name type="scientific">Nocardiopsis algeriensis</name>
    <dbReference type="NCBI Taxonomy" id="1478215"/>
    <lineage>
        <taxon>Bacteria</taxon>
        <taxon>Bacillati</taxon>
        <taxon>Actinomycetota</taxon>
        <taxon>Actinomycetes</taxon>
        <taxon>Streptosporangiales</taxon>
        <taxon>Nocardiopsidaceae</taxon>
        <taxon>Nocardiopsis</taxon>
    </lineage>
</organism>
<dbReference type="Proteomes" id="UP000536604">
    <property type="component" value="Unassembled WGS sequence"/>
</dbReference>
<proteinExistence type="predicted"/>
<name>A0A841III9_9ACTN</name>
<comment type="caution">
    <text evidence="1">The sequence shown here is derived from an EMBL/GenBank/DDBJ whole genome shotgun (WGS) entry which is preliminary data.</text>
</comment>
<evidence type="ECO:0000313" key="2">
    <source>
        <dbReference type="Proteomes" id="UP000536604"/>
    </source>
</evidence>
<evidence type="ECO:0000313" key="1">
    <source>
        <dbReference type="EMBL" id="MBB6118567.1"/>
    </source>
</evidence>
<reference evidence="1 2" key="1">
    <citation type="submission" date="2020-08" db="EMBL/GenBank/DDBJ databases">
        <title>Genomic Encyclopedia of Type Strains, Phase III (KMG-III): the genomes of soil and plant-associated and newly described type strains.</title>
        <authorList>
            <person name="Whitman W."/>
        </authorList>
    </citation>
    <scope>NUCLEOTIDE SEQUENCE [LARGE SCALE GENOMIC DNA]</scope>
    <source>
        <strain evidence="1 2">CECT 8712</strain>
    </source>
</reference>
<dbReference type="EMBL" id="JACHJO010000002">
    <property type="protein sequence ID" value="MBB6118567.1"/>
    <property type="molecule type" value="Genomic_DNA"/>
</dbReference>
<sequence>MALPSRNTAGTRSVLGMVRDPRLLWQGLRGGDPAAAEQDLRDLRQGLPLHAVASVRRGRGFRQGVLVMHLAAPQRLTWRAWRPFRSYADPVPISGPVELLGVREPSSFRERQLGDVRIVTFRSGPQTFEMAVVTLDAAVVTAALTEAGTWTPPS</sequence>
<dbReference type="RefSeq" id="WP_184286817.1">
    <property type="nucleotide sequence ID" value="NZ_JACHJO010000002.1"/>
</dbReference>